<name>A0A9Q8W8S4_9PEZI</name>
<gene>
    <name evidence="2" type="ORF">CLUP02_01540</name>
</gene>
<proteinExistence type="predicted"/>
<protein>
    <submittedName>
        <fullName evidence="2">Uncharacterized protein</fullName>
    </submittedName>
</protein>
<dbReference type="RefSeq" id="XP_049136537.1">
    <property type="nucleotide sequence ID" value="XM_049280580.1"/>
</dbReference>
<evidence type="ECO:0000313" key="2">
    <source>
        <dbReference type="EMBL" id="UQC74888.1"/>
    </source>
</evidence>
<reference evidence="2" key="1">
    <citation type="journal article" date="2021" name="Mol. Plant Microbe Interact.">
        <title>Complete Genome Sequence of the Plant-Pathogenic Fungus Colletotrichum lupini.</title>
        <authorList>
            <person name="Baroncelli R."/>
            <person name="Pensec F."/>
            <person name="Da Lio D."/>
            <person name="Boufleur T."/>
            <person name="Vicente I."/>
            <person name="Sarrocco S."/>
            <person name="Picot A."/>
            <person name="Baraldi E."/>
            <person name="Sukno S."/>
            <person name="Thon M."/>
            <person name="Le Floch G."/>
        </authorList>
    </citation>
    <scope>NUCLEOTIDE SEQUENCE</scope>
    <source>
        <strain evidence="2">IMI 504893</strain>
    </source>
</reference>
<dbReference type="Proteomes" id="UP000830671">
    <property type="component" value="Chromosome 1"/>
</dbReference>
<dbReference type="GeneID" id="73335590"/>
<feature type="region of interest" description="Disordered" evidence="1">
    <location>
        <begin position="1"/>
        <end position="21"/>
    </location>
</feature>
<accession>A0A9Q8W8S4</accession>
<sequence>MLFSDSLSPNHPPETERDPPIPAVHKCITQIQGTSPFSLFTPSRSSLLPPPSLVPTFHGCRVRSNPQVSLLTLGQGSVYMLKTTAS</sequence>
<keyword evidence="3" id="KW-1185">Reference proteome</keyword>
<dbReference type="AlphaFoldDB" id="A0A9Q8W8S4"/>
<evidence type="ECO:0000256" key="1">
    <source>
        <dbReference type="SAM" id="MobiDB-lite"/>
    </source>
</evidence>
<dbReference type="KEGG" id="clup:CLUP02_01540"/>
<evidence type="ECO:0000313" key="3">
    <source>
        <dbReference type="Proteomes" id="UP000830671"/>
    </source>
</evidence>
<dbReference type="EMBL" id="CP019471">
    <property type="protein sequence ID" value="UQC74888.1"/>
    <property type="molecule type" value="Genomic_DNA"/>
</dbReference>
<organism evidence="2 3">
    <name type="scientific">Colletotrichum lupini</name>
    <dbReference type="NCBI Taxonomy" id="145971"/>
    <lineage>
        <taxon>Eukaryota</taxon>
        <taxon>Fungi</taxon>
        <taxon>Dikarya</taxon>
        <taxon>Ascomycota</taxon>
        <taxon>Pezizomycotina</taxon>
        <taxon>Sordariomycetes</taxon>
        <taxon>Hypocreomycetidae</taxon>
        <taxon>Glomerellales</taxon>
        <taxon>Glomerellaceae</taxon>
        <taxon>Colletotrichum</taxon>
        <taxon>Colletotrichum acutatum species complex</taxon>
    </lineage>
</organism>